<sequence length="72" mass="8367">MKIKEITSQSRRDFTAIFVCEHCNFEVKKSGYDDAYFHDTVIPGMKCIRCNQVSDPVSYRPLATKYKPEETV</sequence>
<protein>
    <submittedName>
        <fullName evidence="1">Uncharacterized protein</fullName>
    </submittedName>
</protein>
<comment type="caution">
    <text evidence="1">The sequence shown here is derived from an EMBL/GenBank/DDBJ whole genome shotgun (WGS) entry which is preliminary data.</text>
</comment>
<proteinExistence type="predicted"/>
<dbReference type="AlphaFoldDB" id="X0TNA2"/>
<gene>
    <name evidence="1" type="ORF">S01H1_30073</name>
</gene>
<name>X0TNA2_9ZZZZ</name>
<dbReference type="EMBL" id="BARS01018487">
    <property type="protein sequence ID" value="GAF95018.1"/>
    <property type="molecule type" value="Genomic_DNA"/>
</dbReference>
<accession>X0TNA2</accession>
<organism evidence="1">
    <name type="scientific">marine sediment metagenome</name>
    <dbReference type="NCBI Taxonomy" id="412755"/>
    <lineage>
        <taxon>unclassified sequences</taxon>
        <taxon>metagenomes</taxon>
        <taxon>ecological metagenomes</taxon>
    </lineage>
</organism>
<reference evidence="1" key="1">
    <citation type="journal article" date="2014" name="Front. Microbiol.">
        <title>High frequency of phylogenetically diverse reductive dehalogenase-homologous genes in deep subseafloor sedimentary metagenomes.</title>
        <authorList>
            <person name="Kawai M."/>
            <person name="Futagami T."/>
            <person name="Toyoda A."/>
            <person name="Takaki Y."/>
            <person name="Nishi S."/>
            <person name="Hori S."/>
            <person name="Arai W."/>
            <person name="Tsubouchi T."/>
            <person name="Morono Y."/>
            <person name="Uchiyama I."/>
            <person name="Ito T."/>
            <person name="Fujiyama A."/>
            <person name="Inagaki F."/>
            <person name="Takami H."/>
        </authorList>
    </citation>
    <scope>NUCLEOTIDE SEQUENCE</scope>
    <source>
        <strain evidence="1">Expedition CK06-06</strain>
    </source>
</reference>
<evidence type="ECO:0000313" key="1">
    <source>
        <dbReference type="EMBL" id="GAF95018.1"/>
    </source>
</evidence>